<sequence length="95" mass="10878">TINISLPQEQVGLIDKLVSSYGFANRSEFIRSLLRLVHFKPGLIQEAAIFPFASPKEQSLEKIIADFKKTKKYSPDFIKDLKEGLKSSNYFKKIK</sequence>
<feature type="non-terminal residue" evidence="2">
    <location>
        <position position="1"/>
    </location>
</feature>
<accession>A0A2M6YR58</accession>
<dbReference type="CDD" id="cd22231">
    <property type="entry name" value="RHH_NikR_HicB-like"/>
    <property type="match status" value="1"/>
</dbReference>
<organism evidence="2 3">
    <name type="scientific">Candidatus Shapirobacteria bacterium CG07_land_8_20_14_0_80_39_18</name>
    <dbReference type="NCBI Taxonomy" id="1974882"/>
    <lineage>
        <taxon>Bacteria</taxon>
        <taxon>Candidatus Shapironibacteriota</taxon>
    </lineage>
</organism>
<dbReference type="InterPro" id="IPR002145">
    <property type="entry name" value="CopG"/>
</dbReference>
<reference evidence="3" key="1">
    <citation type="submission" date="2017-09" db="EMBL/GenBank/DDBJ databases">
        <title>Depth-based differentiation of microbial function through sediment-hosted aquifers and enrichment of novel symbionts in the deep terrestrial subsurface.</title>
        <authorList>
            <person name="Probst A.J."/>
            <person name="Ladd B."/>
            <person name="Jarett J.K."/>
            <person name="Geller-Mcgrath D.E."/>
            <person name="Sieber C.M.K."/>
            <person name="Emerson J.B."/>
            <person name="Anantharaman K."/>
            <person name="Thomas B.C."/>
            <person name="Malmstrom R."/>
            <person name="Stieglmeier M."/>
            <person name="Klingl A."/>
            <person name="Woyke T."/>
            <person name="Ryan C.M."/>
            <person name="Banfield J.F."/>
        </authorList>
    </citation>
    <scope>NUCLEOTIDE SEQUENCE [LARGE SCALE GENOMIC DNA]</scope>
</reference>
<dbReference type="GO" id="GO:0006355">
    <property type="term" value="P:regulation of DNA-templated transcription"/>
    <property type="evidence" value="ECO:0007669"/>
    <property type="project" value="InterPro"/>
</dbReference>
<dbReference type="InterPro" id="IPR013321">
    <property type="entry name" value="Arc_rbn_hlx_hlx"/>
</dbReference>
<proteinExistence type="predicted"/>
<dbReference type="Proteomes" id="UP000229502">
    <property type="component" value="Unassembled WGS sequence"/>
</dbReference>
<evidence type="ECO:0000313" key="2">
    <source>
        <dbReference type="EMBL" id="PIU34619.1"/>
    </source>
</evidence>
<protein>
    <recommendedName>
        <fullName evidence="1">Ribbon-helix-helix protein CopG domain-containing protein</fullName>
    </recommendedName>
</protein>
<dbReference type="SUPFAM" id="SSF47598">
    <property type="entry name" value="Ribbon-helix-helix"/>
    <property type="match status" value="1"/>
</dbReference>
<name>A0A2M6YR58_9BACT</name>
<dbReference type="Gene3D" id="1.10.1220.10">
    <property type="entry name" value="Met repressor-like"/>
    <property type="match status" value="1"/>
</dbReference>
<dbReference type="Pfam" id="PF01402">
    <property type="entry name" value="RHH_1"/>
    <property type="match status" value="1"/>
</dbReference>
<feature type="domain" description="Ribbon-helix-helix protein CopG" evidence="1">
    <location>
        <begin position="2"/>
        <end position="35"/>
    </location>
</feature>
<evidence type="ECO:0000259" key="1">
    <source>
        <dbReference type="Pfam" id="PF01402"/>
    </source>
</evidence>
<comment type="caution">
    <text evidence="2">The sequence shown here is derived from an EMBL/GenBank/DDBJ whole genome shotgun (WGS) entry which is preliminary data.</text>
</comment>
<dbReference type="AlphaFoldDB" id="A0A2M6YR58"/>
<dbReference type="InterPro" id="IPR010985">
    <property type="entry name" value="Ribbon_hlx_hlx"/>
</dbReference>
<dbReference type="EMBL" id="PEWZ01000102">
    <property type="protein sequence ID" value="PIU34619.1"/>
    <property type="molecule type" value="Genomic_DNA"/>
</dbReference>
<gene>
    <name evidence="2" type="ORF">COT03_02110</name>
</gene>
<evidence type="ECO:0000313" key="3">
    <source>
        <dbReference type="Proteomes" id="UP000229502"/>
    </source>
</evidence>